<feature type="transmembrane region" description="Helical" evidence="1">
    <location>
        <begin position="374"/>
        <end position="397"/>
    </location>
</feature>
<protein>
    <submittedName>
        <fullName evidence="2">Uncharacterized protein</fullName>
    </submittedName>
</protein>
<dbReference type="OrthoDB" id="3269274at2759"/>
<accession>A0A8I2YDD4</accession>
<dbReference type="EMBL" id="JAGFBS010000060">
    <property type="protein sequence ID" value="KAG6369934.1"/>
    <property type="molecule type" value="Genomic_DNA"/>
</dbReference>
<dbReference type="AlphaFoldDB" id="A0A8I2YDD4"/>
<dbReference type="Proteomes" id="UP000683000">
    <property type="component" value="Unassembled WGS sequence"/>
</dbReference>
<feature type="transmembrane region" description="Helical" evidence="1">
    <location>
        <begin position="418"/>
        <end position="438"/>
    </location>
</feature>
<evidence type="ECO:0000256" key="1">
    <source>
        <dbReference type="SAM" id="Phobius"/>
    </source>
</evidence>
<keyword evidence="1" id="KW-1133">Transmembrane helix</keyword>
<evidence type="ECO:0000313" key="2">
    <source>
        <dbReference type="EMBL" id="KAG6369934.1"/>
    </source>
</evidence>
<keyword evidence="3" id="KW-1185">Reference proteome</keyword>
<comment type="caution">
    <text evidence="2">The sequence shown here is derived from an EMBL/GenBank/DDBJ whole genome shotgun (WGS) entry which is preliminary data.</text>
</comment>
<name>A0A8I2YDD4_9AGAM</name>
<gene>
    <name evidence="2" type="ORF">JVT61DRAFT_13318</name>
</gene>
<reference evidence="2" key="1">
    <citation type="submission" date="2021-03" db="EMBL/GenBank/DDBJ databases">
        <title>Evolutionary innovations through gain and loss of genes in the ectomycorrhizal Boletales.</title>
        <authorList>
            <person name="Wu G."/>
            <person name="Miyauchi S."/>
            <person name="Morin E."/>
            <person name="Yang Z.-L."/>
            <person name="Xu J."/>
            <person name="Martin F.M."/>
        </authorList>
    </citation>
    <scope>NUCLEOTIDE SEQUENCE</scope>
    <source>
        <strain evidence="2">BR01</strain>
    </source>
</reference>
<keyword evidence="1" id="KW-0812">Transmembrane</keyword>
<evidence type="ECO:0000313" key="3">
    <source>
        <dbReference type="Proteomes" id="UP000683000"/>
    </source>
</evidence>
<proteinExistence type="predicted"/>
<sequence>MESSRHGHPTDGITESLEACNRLMAANIKAMHSSSFAKGSGDGEREAVICAVLRHHAHKNRTHHLTKINDGLHTGYISFIQINKSKPLLLNKSNLVEASLRDVFDAITMQDHLDRGISLLIWCPGIEIPSDEEVTADLITVDLYITLCELPGNEQVNGDTAMLVHTFCQDFAIPHLYRFVQWCQIKSVKPPNPHTHVAQVSLTSPDYLPVGKNLLSSHIQCSGLSLNTQPNAAHLFLSSGTIQEAVALHVCALNNAWEPNTPSTLHHCSIHKHRLANWFVAPAEENLLDPLPVTVPLVIPSDSAGVHEPLLMSLGPNTDAVIDQFNLGNKLLSPLQVLVRTMHSSCWEAVLSTTPWNLTYKQASHLARALAADLSAIVVPLVTAVSNFLVGCELSRLTVWMSQKSAKFRVWTHILSKALQVIGLVTLLFAIYVLATLFR</sequence>
<organism evidence="2 3">
    <name type="scientific">Boletus reticuloceps</name>
    <dbReference type="NCBI Taxonomy" id="495285"/>
    <lineage>
        <taxon>Eukaryota</taxon>
        <taxon>Fungi</taxon>
        <taxon>Dikarya</taxon>
        <taxon>Basidiomycota</taxon>
        <taxon>Agaricomycotina</taxon>
        <taxon>Agaricomycetes</taxon>
        <taxon>Agaricomycetidae</taxon>
        <taxon>Boletales</taxon>
        <taxon>Boletineae</taxon>
        <taxon>Boletaceae</taxon>
        <taxon>Boletoideae</taxon>
        <taxon>Boletus</taxon>
    </lineage>
</organism>
<keyword evidence="1" id="KW-0472">Membrane</keyword>